<feature type="domain" description="HicB-like antitoxin of toxin-antitoxin system" evidence="1">
    <location>
        <begin position="12"/>
        <end position="64"/>
    </location>
</feature>
<dbReference type="SUPFAM" id="SSF143100">
    <property type="entry name" value="TTHA1013/TTHA0281-like"/>
    <property type="match status" value="1"/>
</dbReference>
<reference evidence="2 3" key="1">
    <citation type="submission" date="2014-06" db="EMBL/GenBank/DDBJ databases">
        <title>Draft genome sequence of iron oxidizing acidophile Leptospirillum ferriphilum DSM14647.</title>
        <authorList>
            <person name="Cardenas J.P."/>
            <person name="Lazcano M."/>
            <person name="Ossandon F.J."/>
            <person name="Corbett M."/>
            <person name="Holmes D.S."/>
            <person name="Watkin E."/>
        </authorList>
    </citation>
    <scope>NUCLEOTIDE SEQUENCE [LARGE SCALE GENOMIC DNA]</scope>
    <source>
        <strain evidence="2 3">DSM 14647</strain>
    </source>
</reference>
<dbReference type="InterPro" id="IPR035069">
    <property type="entry name" value="TTHA1013/TTHA0281-like"/>
</dbReference>
<dbReference type="PANTHER" id="PTHR34504:SF2">
    <property type="entry name" value="UPF0150 PROTEIN SSL0259"/>
    <property type="match status" value="1"/>
</dbReference>
<gene>
    <name evidence="2" type="ORF">LptCag_0978</name>
</gene>
<dbReference type="PANTHER" id="PTHR34504">
    <property type="entry name" value="ANTITOXIN HICB"/>
    <property type="match status" value="1"/>
</dbReference>
<dbReference type="Proteomes" id="UP000029452">
    <property type="component" value="Unassembled WGS sequence"/>
</dbReference>
<sequence>MKDHYTVEVFWSDEDKGFIAFVHELEGCSAWGETREAALREVETAIGLWLEAAKEMGRQIPLPNPPALSFH</sequence>
<dbReference type="PATRIC" id="fig|178606.4.peg.784"/>
<comment type="caution">
    <text evidence="2">The sequence shown here is derived from an EMBL/GenBank/DDBJ whole genome shotgun (WGS) entry which is preliminary data.</text>
</comment>
<accession>A0A094WCJ6</accession>
<organism evidence="2 3">
    <name type="scientific">Leptospirillum ferriphilum</name>
    <dbReference type="NCBI Taxonomy" id="178606"/>
    <lineage>
        <taxon>Bacteria</taxon>
        <taxon>Pseudomonadati</taxon>
        <taxon>Nitrospirota</taxon>
        <taxon>Nitrospiria</taxon>
        <taxon>Nitrospirales</taxon>
        <taxon>Nitrospiraceae</taxon>
        <taxon>Leptospirillum</taxon>
    </lineage>
</organism>
<proteinExistence type="predicted"/>
<dbReference type="Gene3D" id="3.30.160.250">
    <property type="match status" value="1"/>
</dbReference>
<dbReference type="RefSeq" id="WP_036081285.1">
    <property type="nucleotide sequence ID" value="NZ_JPGK01000003.1"/>
</dbReference>
<evidence type="ECO:0000313" key="3">
    <source>
        <dbReference type="Proteomes" id="UP000029452"/>
    </source>
</evidence>
<evidence type="ECO:0000313" key="2">
    <source>
        <dbReference type="EMBL" id="KGA94215.1"/>
    </source>
</evidence>
<dbReference type="InterPro" id="IPR051404">
    <property type="entry name" value="TA_system_antitoxin"/>
</dbReference>
<name>A0A094WCJ6_9BACT</name>
<dbReference type="EMBL" id="JPGK01000003">
    <property type="protein sequence ID" value="KGA94215.1"/>
    <property type="molecule type" value="Genomic_DNA"/>
</dbReference>
<protein>
    <recommendedName>
        <fullName evidence="1">HicB-like antitoxin of toxin-antitoxin system domain-containing protein</fullName>
    </recommendedName>
</protein>
<dbReference type="InterPro" id="IPR031807">
    <property type="entry name" value="HicB-like"/>
</dbReference>
<evidence type="ECO:0000259" key="1">
    <source>
        <dbReference type="Pfam" id="PF15919"/>
    </source>
</evidence>
<dbReference type="Pfam" id="PF15919">
    <property type="entry name" value="HicB_lk_antitox"/>
    <property type="match status" value="1"/>
</dbReference>
<dbReference type="AlphaFoldDB" id="A0A094WCJ6"/>
<dbReference type="OrthoDB" id="9807959at2"/>